<feature type="region of interest" description="Disordered" evidence="1">
    <location>
        <begin position="1425"/>
        <end position="1458"/>
    </location>
</feature>
<organism evidence="2 3">
    <name type="scientific">Lymnaea stagnalis</name>
    <name type="common">Great pond snail</name>
    <name type="synonym">Helix stagnalis</name>
    <dbReference type="NCBI Taxonomy" id="6523"/>
    <lineage>
        <taxon>Eukaryota</taxon>
        <taxon>Metazoa</taxon>
        <taxon>Spiralia</taxon>
        <taxon>Lophotrochozoa</taxon>
        <taxon>Mollusca</taxon>
        <taxon>Gastropoda</taxon>
        <taxon>Heterobranchia</taxon>
        <taxon>Euthyneura</taxon>
        <taxon>Panpulmonata</taxon>
        <taxon>Hygrophila</taxon>
        <taxon>Lymnaeoidea</taxon>
        <taxon>Lymnaeidae</taxon>
        <taxon>Lymnaea</taxon>
    </lineage>
</organism>
<dbReference type="InterPro" id="IPR038822">
    <property type="entry name" value="Vertnin-like"/>
</dbReference>
<dbReference type="PANTHER" id="PTHR16081:SF0">
    <property type="entry name" value="VERTNIN"/>
    <property type="match status" value="1"/>
</dbReference>
<feature type="compositionally biased region" description="Low complexity" evidence="1">
    <location>
        <begin position="748"/>
        <end position="761"/>
    </location>
</feature>
<feature type="compositionally biased region" description="Polar residues" evidence="1">
    <location>
        <begin position="1447"/>
        <end position="1458"/>
    </location>
</feature>
<evidence type="ECO:0000256" key="1">
    <source>
        <dbReference type="SAM" id="MobiDB-lite"/>
    </source>
</evidence>
<keyword evidence="3" id="KW-1185">Reference proteome</keyword>
<accession>A0AAV2IG85</accession>
<evidence type="ECO:0008006" key="4">
    <source>
        <dbReference type="Google" id="ProtNLM"/>
    </source>
</evidence>
<dbReference type="PANTHER" id="PTHR16081">
    <property type="entry name" value="VERTNIN"/>
    <property type="match status" value="1"/>
</dbReference>
<name>A0AAV2IG85_LYMST</name>
<protein>
    <recommendedName>
        <fullName evidence="4">Vertnin</fullName>
    </recommendedName>
</protein>
<dbReference type="Proteomes" id="UP001497497">
    <property type="component" value="Unassembled WGS sequence"/>
</dbReference>
<dbReference type="GO" id="GO:0000785">
    <property type="term" value="C:chromatin"/>
    <property type="evidence" value="ECO:0007669"/>
    <property type="project" value="TreeGrafter"/>
</dbReference>
<dbReference type="GO" id="GO:0006357">
    <property type="term" value="P:regulation of transcription by RNA polymerase II"/>
    <property type="evidence" value="ECO:0007669"/>
    <property type="project" value="TreeGrafter"/>
</dbReference>
<feature type="compositionally biased region" description="Polar residues" evidence="1">
    <location>
        <begin position="762"/>
        <end position="774"/>
    </location>
</feature>
<comment type="caution">
    <text evidence="2">The sequence shown here is derived from an EMBL/GenBank/DDBJ whole genome shotgun (WGS) entry which is preliminary data.</text>
</comment>
<sequence>NESWLSLQIAWQDTDKMATIRRTDIIQKKFSKGRPAKSERERTNRRQEAYKWRDARRIYLASSFDRWRKLRSTLKLKDSSLAWHLMEAHEKGPCSLCRQANAENALYKRNKLLKNDQKEFLPSLIASVRQLCHAHFDFEDTIEIVGLLCLEFDKLKKEKFSLNELIKSGLKPALPSYISKSLHENSSLSNPGNKCILPGSNIQCHEIVNENIKSFQIPETIESCSKNTSNFDAESEGSNMNQCDDVIKKVNRISNPDTFMTLSILDDPVHKTSDLKNGIPFSKDSLVDEIDITDQNVNIPFDQKAICKTSTTEDSNDSIKLKDNNLSKQMNFSSCSDTDPSLEIDIEKTDTSQEPDSLYLSSEPILNESTGGKNHVMREESEIIEKVMQGKDIISSQSEMRATVMQDENILSSQGQRETKHMCNSLDLAHETVVEEQSSLVKDVSNHQTGELPLDMSVLKSTVKQEPCHDEMYYQSPLWSESPHSKSGKFKEDIHASIPWQRRDMSRKEEYEFLEFHPFSDLAEFSQHYPHVHQRTYYRWKRRIKEEYIILEQCPDMSFQEFSSVVLQAKESVYRLWKSLIAQGKGFFAPSDSSKRLEAKCSLKPNMHNNEYIFLQKNLSVNYEQFCQQYPGVPVDVFNVLKRKVMQEFWLYYQNQHMSFNDFSKLVNISEDVFIAWRDYVENLKSSSISQSLKTGSRSMSPNQSGYYGMASPLGQQILPMMLWPQMMGLAGSISNPLGLSGPHGGNTSSSAVTSTSESSSGNVQGNSETPTSDSPEELNCKYQGTKRVAVDETDNLTKADSSRNDKKAKFSHEKDDQEFWSSVNRSRKQNKQEYVYYLKNPELGFKELESLFPTISLRTFYRWRKEMNAAVMLLEDNRDMTFHQFQMVFPDIPEEVFDLWKEKSLNGKPSEDEKLSLGKEIIGSNDGLVHMDSKCSSQLLTENANEITDEENVSSHNSVKSHVGCIGEETIHHRKYNKEEYLFVQKNPSIDFASFSKLYPNTSVRSFYRWKKELKDTVDYLKANPSISFEAFKTVDSSATEEVFNFWKMFAHNEGLIEDPENNETLEEKESRALGYYNRKANGPEYGFLQLNPYIEFSQFSRTYPDVPKRTFFRWKREIQQILNYVRAQPTIEFSDIASILPEVSQEVFFKWKQMVSRETNKPDFKKFDNDINFSRHEEIPCKPEIDKHTKSEMTKALLYLMHNPTVSFRQFNDLFEFVSPITFALWLKRIKTVVVHIAANPSIDYTAFKVNIKDVTEDIFNIWKNLSSDDVIAIDIACEEATKIDNNKVHCLDDHKDIPPDENHLQAGYEYCQKNPTVTVVEFLSVFPSLSEKLFHNWKVQIKEEIQFLRHNPNISFEEFSKLYPLEEEVFDLWKSSTIINMDEQIEYTLETSDVHTNDGFSGTKEESSTTLNKKVLATHYKKKSSDTLDSQSKMMEDREANEMPGNTNYPNDRCPNQTLEDNSIDMARESSLKLAKFAESVENLFKNNNNSLPLESALCLSPIKMESFLQTTSTPGSMHHAYPKSSSEHGLAASDLYGTNMLMSAVPNSSLSALMAMSRNKDEAFSSQRQKKMSRAEYMFVKDNPDVDSQEFSRIFPGVSARTFYRWKKEIKAQMQLA</sequence>
<evidence type="ECO:0000313" key="2">
    <source>
        <dbReference type="EMBL" id="CAL1543893.1"/>
    </source>
</evidence>
<proteinExistence type="predicted"/>
<feature type="compositionally biased region" description="Basic and acidic residues" evidence="1">
    <location>
        <begin position="796"/>
        <end position="818"/>
    </location>
</feature>
<evidence type="ECO:0000313" key="3">
    <source>
        <dbReference type="Proteomes" id="UP001497497"/>
    </source>
</evidence>
<reference evidence="2 3" key="1">
    <citation type="submission" date="2024-04" db="EMBL/GenBank/DDBJ databases">
        <authorList>
            <consortium name="Genoscope - CEA"/>
            <person name="William W."/>
        </authorList>
    </citation>
    <scope>NUCLEOTIDE SEQUENCE [LARGE SCALE GENOMIC DNA]</scope>
</reference>
<dbReference type="EMBL" id="CAXITT010000583">
    <property type="protein sequence ID" value="CAL1543893.1"/>
    <property type="molecule type" value="Genomic_DNA"/>
</dbReference>
<feature type="non-terminal residue" evidence="2">
    <location>
        <position position="1"/>
    </location>
</feature>
<feature type="region of interest" description="Disordered" evidence="1">
    <location>
        <begin position="741"/>
        <end position="825"/>
    </location>
</feature>
<gene>
    <name evidence="2" type="ORF">GSLYS_00017406001</name>
</gene>